<feature type="region of interest" description="Disordered" evidence="1">
    <location>
        <begin position="179"/>
        <end position="210"/>
    </location>
</feature>
<evidence type="ECO:0000313" key="3">
    <source>
        <dbReference type="Proteomes" id="UP000000768"/>
    </source>
</evidence>
<gene>
    <name evidence="2" type="ORF">SORBI_3009G005600</name>
</gene>
<organism evidence="2 3">
    <name type="scientific">Sorghum bicolor</name>
    <name type="common">Sorghum</name>
    <name type="synonym">Sorghum vulgare</name>
    <dbReference type="NCBI Taxonomy" id="4558"/>
    <lineage>
        <taxon>Eukaryota</taxon>
        <taxon>Viridiplantae</taxon>
        <taxon>Streptophyta</taxon>
        <taxon>Embryophyta</taxon>
        <taxon>Tracheophyta</taxon>
        <taxon>Spermatophyta</taxon>
        <taxon>Magnoliopsida</taxon>
        <taxon>Liliopsida</taxon>
        <taxon>Poales</taxon>
        <taxon>Poaceae</taxon>
        <taxon>PACMAD clade</taxon>
        <taxon>Panicoideae</taxon>
        <taxon>Andropogonodae</taxon>
        <taxon>Andropogoneae</taxon>
        <taxon>Sorghinae</taxon>
        <taxon>Sorghum</taxon>
    </lineage>
</organism>
<dbReference type="OMA" id="RACYAND"/>
<proteinExistence type="predicted"/>
<dbReference type="AlphaFoldDB" id="A0A1B6P5M4"/>
<dbReference type="Pfam" id="PF03140">
    <property type="entry name" value="DUF247"/>
    <property type="match status" value="1"/>
</dbReference>
<dbReference type="InterPro" id="IPR004158">
    <property type="entry name" value="DUF247_pln"/>
</dbReference>
<dbReference type="eggNOG" id="ENOG502R4ZJ">
    <property type="taxonomic scope" value="Eukaryota"/>
</dbReference>
<accession>A0A1B6P5M4</accession>
<dbReference type="PANTHER" id="PTHR31549:SF146">
    <property type="entry name" value="OS01G0564600 PROTEIN"/>
    <property type="match status" value="1"/>
</dbReference>
<dbReference type="EMBL" id="CM000768">
    <property type="protein sequence ID" value="KXG21028.1"/>
    <property type="molecule type" value="Genomic_DNA"/>
</dbReference>
<sequence>MSIAAPIAVAIGPYHHHHRASPQLMAMEDSKRAAKEEFCRRVAMMASQSQPEVEAAVREKMLSLAGSARKCYAGDWTIDRMSHESLAEMMFLDGCFLLQFMVSMFPDDPNAPPELDPLMSRAEVHTCIDAIARDVMLFENQIPWAVLQALMEMRPGVPVDRFLTLMASAFHVAANDDDDKAASLSSGASATTGAGGEPNDHGDPPPPHLLGLFHRRQVGAAHTQSLRVPWLSSRSTTAVELAEMGVKLTASKTNKFGDMSMEKRRRPWPWQLSLAPMVLNNLTACWLTNMAAYEACLGATQADNFAVSSYVCVLSCLVNREEDVKELRGKGIINSTFSDMGTLVFFKGAAQDLRVGHRYYEVFQALHKYRQERWLWIAVHSFLYRNYKTIVTVLSIAGVLAGLFKTILSLRHHQ</sequence>
<dbReference type="Proteomes" id="UP000000768">
    <property type="component" value="Chromosome 9"/>
</dbReference>
<feature type="compositionally biased region" description="Low complexity" evidence="1">
    <location>
        <begin position="182"/>
        <end position="192"/>
    </location>
</feature>
<name>A0A1B6P5M4_SORBI</name>
<reference evidence="3" key="2">
    <citation type="journal article" date="2018" name="Plant J.">
        <title>The Sorghum bicolor reference genome: improved assembly, gene annotations, a transcriptome atlas, and signatures of genome organization.</title>
        <authorList>
            <person name="McCormick R.F."/>
            <person name="Truong S.K."/>
            <person name="Sreedasyam A."/>
            <person name="Jenkins J."/>
            <person name="Shu S."/>
            <person name="Sims D."/>
            <person name="Kennedy M."/>
            <person name="Amirebrahimi M."/>
            <person name="Weers B.D."/>
            <person name="McKinley B."/>
            <person name="Mattison A."/>
            <person name="Morishige D.T."/>
            <person name="Grimwood J."/>
            <person name="Schmutz J."/>
            <person name="Mullet J.E."/>
        </authorList>
    </citation>
    <scope>NUCLEOTIDE SEQUENCE [LARGE SCALE GENOMIC DNA]</scope>
    <source>
        <strain evidence="3">cv. BTx623</strain>
    </source>
</reference>
<evidence type="ECO:0000313" key="2">
    <source>
        <dbReference type="EMBL" id="KXG21028.1"/>
    </source>
</evidence>
<dbReference type="InParanoid" id="A0A1B6P5M4"/>
<reference evidence="2 3" key="1">
    <citation type="journal article" date="2009" name="Nature">
        <title>The Sorghum bicolor genome and the diversification of grasses.</title>
        <authorList>
            <person name="Paterson A.H."/>
            <person name="Bowers J.E."/>
            <person name="Bruggmann R."/>
            <person name="Dubchak I."/>
            <person name="Grimwood J."/>
            <person name="Gundlach H."/>
            <person name="Haberer G."/>
            <person name="Hellsten U."/>
            <person name="Mitros T."/>
            <person name="Poliakov A."/>
            <person name="Schmutz J."/>
            <person name="Spannagl M."/>
            <person name="Tang H."/>
            <person name="Wang X."/>
            <person name="Wicker T."/>
            <person name="Bharti A.K."/>
            <person name="Chapman J."/>
            <person name="Feltus F.A."/>
            <person name="Gowik U."/>
            <person name="Grigoriev I.V."/>
            <person name="Lyons E."/>
            <person name="Maher C.A."/>
            <person name="Martis M."/>
            <person name="Narechania A."/>
            <person name="Otillar R.P."/>
            <person name="Penning B.W."/>
            <person name="Salamov A.A."/>
            <person name="Wang Y."/>
            <person name="Zhang L."/>
            <person name="Carpita N.C."/>
            <person name="Freeling M."/>
            <person name="Gingle A.R."/>
            <person name="Hash C.T."/>
            <person name="Keller B."/>
            <person name="Klein P."/>
            <person name="Kresovich S."/>
            <person name="McCann M.C."/>
            <person name="Ming R."/>
            <person name="Peterson D.G."/>
            <person name="Mehboob-ur-Rahman"/>
            <person name="Ware D."/>
            <person name="Westhoff P."/>
            <person name="Mayer K.F."/>
            <person name="Messing J."/>
            <person name="Rokhsar D.S."/>
        </authorList>
    </citation>
    <scope>NUCLEOTIDE SEQUENCE [LARGE SCALE GENOMIC DNA]</scope>
    <source>
        <strain evidence="3">cv. BTx623</strain>
    </source>
</reference>
<dbReference type="STRING" id="4558.A0A1B6P5M4"/>
<protein>
    <submittedName>
        <fullName evidence="2">Uncharacterized protein</fullName>
    </submittedName>
</protein>
<dbReference type="PANTHER" id="PTHR31549">
    <property type="entry name" value="PROTEIN, PUTATIVE (DUF247)-RELATED-RELATED"/>
    <property type="match status" value="1"/>
</dbReference>
<dbReference type="Gramene" id="KXG21028">
    <property type="protein sequence ID" value="KXG21028"/>
    <property type="gene ID" value="SORBI_3009G005600"/>
</dbReference>
<keyword evidence="3" id="KW-1185">Reference proteome</keyword>
<evidence type="ECO:0000256" key="1">
    <source>
        <dbReference type="SAM" id="MobiDB-lite"/>
    </source>
</evidence>